<feature type="active site" description="Charge relay system" evidence="7">
    <location>
        <position position="225"/>
    </location>
</feature>
<dbReference type="AlphaFoldDB" id="A0A6M4GUQ8"/>
<dbReference type="InterPro" id="IPR000801">
    <property type="entry name" value="Esterase-like"/>
</dbReference>
<dbReference type="EMBL" id="CP053069">
    <property type="protein sequence ID" value="QJR10598.1"/>
    <property type="molecule type" value="Genomic_DNA"/>
</dbReference>
<evidence type="ECO:0000256" key="7">
    <source>
        <dbReference type="PIRSR" id="PIRSR614186-1"/>
    </source>
</evidence>
<comment type="similarity">
    <text evidence="1 8">Belongs to the esterase D family.</text>
</comment>
<dbReference type="GO" id="GO:0046294">
    <property type="term" value="P:formaldehyde catabolic process"/>
    <property type="evidence" value="ECO:0007669"/>
    <property type="project" value="InterPro"/>
</dbReference>
<dbReference type="RefSeq" id="WP_171091233.1">
    <property type="nucleotide sequence ID" value="NZ_CP053069.1"/>
</dbReference>
<protein>
    <recommendedName>
        <fullName evidence="2 6">S-formylglutathione hydrolase</fullName>
        <ecNumber evidence="2 6">3.1.2.12</ecNumber>
    </recommendedName>
</protein>
<dbReference type="InterPro" id="IPR014186">
    <property type="entry name" value="S-formylglutathione_hydrol"/>
</dbReference>
<dbReference type="FunFam" id="3.40.50.1820:FF:000002">
    <property type="entry name" value="S-formylglutathione hydrolase"/>
    <property type="match status" value="1"/>
</dbReference>
<reference evidence="9 10" key="1">
    <citation type="submission" date="2020-04" db="EMBL/GenBank/DDBJ databases">
        <title>Usitatibacter rugosus gen. nov., sp. nov. and Usitatibacter palustris sp. nov., novel members of Usitatibacteraceae fam. nov. within the order Nitrosomonadales isolated from soil.</title>
        <authorList>
            <person name="Huber K.J."/>
            <person name="Neumann-Schaal M."/>
            <person name="Geppert A."/>
            <person name="Luckner M."/>
            <person name="Wanner G."/>
            <person name="Overmann J."/>
        </authorList>
    </citation>
    <scope>NUCLEOTIDE SEQUENCE [LARGE SCALE GENOMIC DNA]</scope>
    <source>
        <strain evidence="9 10">0125_3</strain>
    </source>
</reference>
<dbReference type="NCBIfam" id="TIGR02821">
    <property type="entry name" value="fghA_ester_D"/>
    <property type="match status" value="1"/>
</dbReference>
<dbReference type="PANTHER" id="PTHR10061">
    <property type="entry name" value="S-FORMYLGLUTATHIONE HYDROLASE"/>
    <property type="match status" value="1"/>
</dbReference>
<keyword evidence="4 8" id="KW-0378">Hydrolase</keyword>
<evidence type="ECO:0000256" key="2">
    <source>
        <dbReference type="ARBA" id="ARBA00012479"/>
    </source>
</evidence>
<sequence>MALEILGERPCFGGVQGSYRVASQECATPMRFSVFRPPQAQTRRVPVVYFLAGLECTEETFMIKAGAQRVAAELGLMLVSPDTSPREARIPGDDESWDFGIGAGFYVDATQAPWSANYRMYSFVTKELPRVIGANFQADVERQAIMGHSMGGHGALVCALRNPGEYRSVSAFAPIVAPSQVPWGEKAFSKFFGADRAAWASFDATALAKGSGFAGEILIDQGLGDKFLRTQLQPEKFVAACDGTRIAPRLREHEGYDHSYWFIQTFISDHLRCHAARLATER</sequence>
<evidence type="ECO:0000313" key="9">
    <source>
        <dbReference type="EMBL" id="QJR10598.1"/>
    </source>
</evidence>
<dbReference type="SUPFAM" id="SSF53474">
    <property type="entry name" value="alpha/beta-Hydrolases"/>
    <property type="match status" value="1"/>
</dbReference>
<keyword evidence="10" id="KW-1185">Reference proteome</keyword>
<dbReference type="Proteomes" id="UP000501534">
    <property type="component" value="Chromosome"/>
</dbReference>
<dbReference type="GO" id="GO:0018738">
    <property type="term" value="F:S-formylglutathione hydrolase activity"/>
    <property type="evidence" value="ECO:0007669"/>
    <property type="project" value="UniProtKB-UniRule"/>
</dbReference>
<evidence type="ECO:0000256" key="5">
    <source>
        <dbReference type="ARBA" id="ARBA00047590"/>
    </source>
</evidence>
<keyword evidence="3 8" id="KW-0719">Serine esterase</keyword>
<dbReference type="Pfam" id="PF00756">
    <property type="entry name" value="Esterase"/>
    <property type="match status" value="1"/>
</dbReference>
<dbReference type="PANTHER" id="PTHR10061:SF0">
    <property type="entry name" value="S-FORMYLGLUTATHIONE HYDROLASE"/>
    <property type="match status" value="1"/>
</dbReference>
<dbReference type="InterPro" id="IPR029058">
    <property type="entry name" value="AB_hydrolase_fold"/>
</dbReference>
<dbReference type="Gene3D" id="3.40.50.1820">
    <property type="entry name" value="alpha/beta hydrolase"/>
    <property type="match status" value="1"/>
</dbReference>
<dbReference type="EC" id="3.1.2.12" evidence="2 6"/>
<dbReference type="GO" id="GO:0005829">
    <property type="term" value="C:cytosol"/>
    <property type="evidence" value="ECO:0007669"/>
    <property type="project" value="TreeGrafter"/>
</dbReference>
<comment type="function">
    <text evidence="8">Serine hydrolase involved in the detoxification of formaldehyde.</text>
</comment>
<evidence type="ECO:0000256" key="6">
    <source>
        <dbReference type="NCBIfam" id="TIGR02821"/>
    </source>
</evidence>
<evidence type="ECO:0000256" key="3">
    <source>
        <dbReference type="ARBA" id="ARBA00022487"/>
    </source>
</evidence>
<name>A0A6M4GUQ8_9PROT</name>
<dbReference type="GO" id="GO:0052689">
    <property type="term" value="F:carboxylic ester hydrolase activity"/>
    <property type="evidence" value="ECO:0007669"/>
    <property type="project" value="UniProtKB-KW"/>
</dbReference>
<comment type="catalytic activity">
    <reaction evidence="5 8">
        <text>S-formylglutathione + H2O = formate + glutathione + H(+)</text>
        <dbReference type="Rhea" id="RHEA:14961"/>
        <dbReference type="ChEBI" id="CHEBI:15377"/>
        <dbReference type="ChEBI" id="CHEBI:15378"/>
        <dbReference type="ChEBI" id="CHEBI:15740"/>
        <dbReference type="ChEBI" id="CHEBI:57688"/>
        <dbReference type="ChEBI" id="CHEBI:57925"/>
        <dbReference type="EC" id="3.1.2.12"/>
    </reaction>
</comment>
<dbReference type="KEGG" id="uru:DSM104443_01662"/>
<accession>A0A6M4GUQ8</accession>
<evidence type="ECO:0000313" key="10">
    <source>
        <dbReference type="Proteomes" id="UP000501534"/>
    </source>
</evidence>
<evidence type="ECO:0000256" key="1">
    <source>
        <dbReference type="ARBA" id="ARBA00005622"/>
    </source>
</evidence>
<organism evidence="9 10">
    <name type="scientific">Usitatibacter rugosus</name>
    <dbReference type="NCBI Taxonomy" id="2732067"/>
    <lineage>
        <taxon>Bacteria</taxon>
        <taxon>Pseudomonadati</taxon>
        <taxon>Pseudomonadota</taxon>
        <taxon>Betaproteobacteria</taxon>
        <taxon>Nitrosomonadales</taxon>
        <taxon>Usitatibacteraceae</taxon>
        <taxon>Usitatibacter</taxon>
    </lineage>
</organism>
<proteinExistence type="inferred from homology"/>
<evidence type="ECO:0000256" key="4">
    <source>
        <dbReference type="ARBA" id="ARBA00022801"/>
    </source>
</evidence>
<feature type="active site" description="Charge relay system" evidence="7">
    <location>
        <position position="149"/>
    </location>
</feature>
<feature type="active site" description="Charge relay system" evidence="7">
    <location>
        <position position="258"/>
    </location>
</feature>
<evidence type="ECO:0000256" key="8">
    <source>
        <dbReference type="RuleBase" id="RU363068"/>
    </source>
</evidence>
<gene>
    <name evidence="9" type="primary">fghA</name>
    <name evidence="9" type="ORF">DSM104443_01662</name>
</gene>